<dbReference type="Proteomes" id="UP001054252">
    <property type="component" value="Unassembled WGS sequence"/>
</dbReference>
<dbReference type="AlphaFoldDB" id="A0AAV5L7B1"/>
<name>A0AAV5L7B1_9ROSI</name>
<proteinExistence type="predicted"/>
<evidence type="ECO:0000313" key="2">
    <source>
        <dbReference type="Proteomes" id="UP001054252"/>
    </source>
</evidence>
<comment type="caution">
    <text evidence="1">The sequence shown here is derived from an EMBL/GenBank/DDBJ whole genome shotgun (WGS) entry which is preliminary data.</text>
</comment>
<keyword evidence="2" id="KW-1185">Reference proteome</keyword>
<evidence type="ECO:0000313" key="1">
    <source>
        <dbReference type="EMBL" id="GKV32955.1"/>
    </source>
</evidence>
<organism evidence="1 2">
    <name type="scientific">Rubroshorea leprosula</name>
    <dbReference type="NCBI Taxonomy" id="152421"/>
    <lineage>
        <taxon>Eukaryota</taxon>
        <taxon>Viridiplantae</taxon>
        <taxon>Streptophyta</taxon>
        <taxon>Embryophyta</taxon>
        <taxon>Tracheophyta</taxon>
        <taxon>Spermatophyta</taxon>
        <taxon>Magnoliopsida</taxon>
        <taxon>eudicotyledons</taxon>
        <taxon>Gunneridae</taxon>
        <taxon>Pentapetalae</taxon>
        <taxon>rosids</taxon>
        <taxon>malvids</taxon>
        <taxon>Malvales</taxon>
        <taxon>Dipterocarpaceae</taxon>
        <taxon>Rubroshorea</taxon>
    </lineage>
</organism>
<sequence length="152" mass="16879">MSIDQCHFQARMSGLSDSDTARSRSNQAMCSVSLSHCCLLQFPSACPLHGTATDVPHFNTCQRNLPYMHALTSPRIFLHFSPPLQAFSLPPITPFPPPFPNMPSSSHIPLIAMCPPFFVVLNTRCISFPVCLPCLGYEKEEEREKTSGLRPT</sequence>
<reference evidence="1 2" key="1">
    <citation type="journal article" date="2021" name="Commun. Biol.">
        <title>The genome of Shorea leprosula (Dipterocarpaceae) highlights the ecological relevance of drought in aseasonal tropical rainforests.</title>
        <authorList>
            <person name="Ng K.K.S."/>
            <person name="Kobayashi M.J."/>
            <person name="Fawcett J.A."/>
            <person name="Hatakeyama M."/>
            <person name="Paape T."/>
            <person name="Ng C.H."/>
            <person name="Ang C.C."/>
            <person name="Tnah L.H."/>
            <person name="Lee C.T."/>
            <person name="Nishiyama T."/>
            <person name="Sese J."/>
            <person name="O'Brien M.J."/>
            <person name="Copetti D."/>
            <person name="Mohd Noor M.I."/>
            <person name="Ong R.C."/>
            <person name="Putra M."/>
            <person name="Sireger I.Z."/>
            <person name="Indrioko S."/>
            <person name="Kosugi Y."/>
            <person name="Izuno A."/>
            <person name="Isagi Y."/>
            <person name="Lee S.L."/>
            <person name="Shimizu K.K."/>
        </authorList>
    </citation>
    <scope>NUCLEOTIDE SEQUENCE [LARGE SCALE GENOMIC DNA]</scope>
    <source>
        <strain evidence="1">214</strain>
    </source>
</reference>
<accession>A0AAV5L7B1</accession>
<protein>
    <submittedName>
        <fullName evidence="1">Uncharacterized protein</fullName>
    </submittedName>
</protein>
<dbReference type="EMBL" id="BPVZ01000098">
    <property type="protein sequence ID" value="GKV32955.1"/>
    <property type="molecule type" value="Genomic_DNA"/>
</dbReference>
<gene>
    <name evidence="1" type="ORF">SLEP1_g41517</name>
</gene>